<accession>A0AAD8AM70</accession>
<dbReference type="EMBL" id="JASPKZ010000047">
    <property type="protein sequence ID" value="KAJ9600767.1"/>
    <property type="molecule type" value="Genomic_DNA"/>
</dbReference>
<evidence type="ECO:0000313" key="2">
    <source>
        <dbReference type="Proteomes" id="UP001233999"/>
    </source>
</evidence>
<dbReference type="AlphaFoldDB" id="A0AAD8AM70"/>
<comment type="caution">
    <text evidence="1">The sequence shown here is derived from an EMBL/GenBank/DDBJ whole genome shotgun (WGS) entry which is preliminary data.</text>
</comment>
<evidence type="ECO:0000313" key="1">
    <source>
        <dbReference type="EMBL" id="KAJ9600767.1"/>
    </source>
</evidence>
<gene>
    <name evidence="1" type="ORF">L9F63_001082</name>
</gene>
<keyword evidence="2" id="KW-1185">Reference proteome</keyword>
<feature type="non-terminal residue" evidence="1">
    <location>
        <position position="1"/>
    </location>
</feature>
<name>A0AAD8AM70_DIPPU</name>
<reference evidence="1" key="1">
    <citation type="journal article" date="2023" name="IScience">
        <title>Live-bearing cockroach genome reveals convergent evolutionary mechanisms linked to viviparity in insects and beyond.</title>
        <authorList>
            <person name="Fouks B."/>
            <person name="Harrison M.C."/>
            <person name="Mikhailova A.A."/>
            <person name="Marchal E."/>
            <person name="English S."/>
            <person name="Carruthers M."/>
            <person name="Jennings E.C."/>
            <person name="Chiamaka E.L."/>
            <person name="Frigard R.A."/>
            <person name="Pippel M."/>
            <person name="Attardo G.M."/>
            <person name="Benoit J.B."/>
            <person name="Bornberg-Bauer E."/>
            <person name="Tobe S.S."/>
        </authorList>
    </citation>
    <scope>NUCLEOTIDE SEQUENCE</scope>
    <source>
        <strain evidence="1">Stay&amp;Tobe</strain>
    </source>
</reference>
<organism evidence="1 2">
    <name type="scientific">Diploptera punctata</name>
    <name type="common">Pacific beetle cockroach</name>
    <dbReference type="NCBI Taxonomy" id="6984"/>
    <lineage>
        <taxon>Eukaryota</taxon>
        <taxon>Metazoa</taxon>
        <taxon>Ecdysozoa</taxon>
        <taxon>Arthropoda</taxon>
        <taxon>Hexapoda</taxon>
        <taxon>Insecta</taxon>
        <taxon>Pterygota</taxon>
        <taxon>Neoptera</taxon>
        <taxon>Polyneoptera</taxon>
        <taxon>Dictyoptera</taxon>
        <taxon>Blattodea</taxon>
        <taxon>Blaberoidea</taxon>
        <taxon>Blaberidae</taxon>
        <taxon>Diplopterinae</taxon>
        <taxon>Diploptera</taxon>
    </lineage>
</organism>
<dbReference type="Proteomes" id="UP001233999">
    <property type="component" value="Unassembled WGS sequence"/>
</dbReference>
<protein>
    <submittedName>
        <fullName evidence="1">Uncharacterized protein</fullName>
    </submittedName>
</protein>
<sequence>DNGFKSFAKLMIAASSSLVSQHTSMGAYFLFPTRGLFFPGVHNGISPATTPSFLILDTLR</sequence>
<reference evidence="1" key="2">
    <citation type="submission" date="2023-05" db="EMBL/GenBank/DDBJ databases">
        <authorList>
            <person name="Fouks B."/>
        </authorList>
    </citation>
    <scope>NUCLEOTIDE SEQUENCE</scope>
    <source>
        <strain evidence="1">Stay&amp;Tobe</strain>
        <tissue evidence="1">Testes</tissue>
    </source>
</reference>
<proteinExistence type="predicted"/>
<feature type="non-terminal residue" evidence="1">
    <location>
        <position position="60"/>
    </location>
</feature>